<name>A0A6B8KF94_9HYPH</name>
<dbReference type="KEGG" id="mhey:H2LOC_005485"/>
<feature type="transmembrane region" description="Helical" evidence="4">
    <location>
        <begin position="250"/>
        <end position="270"/>
    </location>
</feature>
<keyword evidence="7" id="KW-1185">Reference proteome</keyword>
<keyword evidence="1 4" id="KW-0812">Transmembrane</keyword>
<feature type="domain" description="Major facilitator superfamily (MFS) profile" evidence="5">
    <location>
        <begin position="45"/>
        <end position="425"/>
    </location>
</feature>
<feature type="transmembrane region" description="Helical" evidence="4">
    <location>
        <begin position="200"/>
        <end position="219"/>
    </location>
</feature>
<evidence type="ECO:0000256" key="3">
    <source>
        <dbReference type="ARBA" id="ARBA00023136"/>
    </source>
</evidence>
<feature type="transmembrane region" description="Helical" evidence="4">
    <location>
        <begin position="45"/>
        <end position="66"/>
    </location>
</feature>
<organism evidence="6 7">
    <name type="scientific">Methylocystis heyeri</name>
    <dbReference type="NCBI Taxonomy" id="391905"/>
    <lineage>
        <taxon>Bacteria</taxon>
        <taxon>Pseudomonadati</taxon>
        <taxon>Pseudomonadota</taxon>
        <taxon>Alphaproteobacteria</taxon>
        <taxon>Hyphomicrobiales</taxon>
        <taxon>Methylocystaceae</taxon>
        <taxon>Methylocystis</taxon>
    </lineage>
</organism>
<evidence type="ECO:0000256" key="1">
    <source>
        <dbReference type="ARBA" id="ARBA00022692"/>
    </source>
</evidence>
<reference evidence="6 7" key="1">
    <citation type="submission" date="2019-11" db="EMBL/GenBank/DDBJ databases">
        <title>The genome sequence of Methylocystis heyeri.</title>
        <authorList>
            <person name="Oshkin I.Y."/>
            <person name="Miroshnikov K."/>
            <person name="Dedysh S.N."/>
        </authorList>
    </citation>
    <scope>NUCLEOTIDE SEQUENCE [LARGE SCALE GENOMIC DNA]</scope>
    <source>
        <strain evidence="6 7">H2</strain>
    </source>
</reference>
<dbReference type="InterPro" id="IPR011701">
    <property type="entry name" value="MFS"/>
</dbReference>
<sequence>MGILCRGLLASLRWARPLHTRPRRGDDVTHTPAITKLADPYRWTALALATWAQVAGCFLMQGLGALGPQMQRAMGLNAAKIGLLSSSAQLAPIIGLLVAGELLDRFSERLIVGLGAAMVSASIFAASRAESYTALLACLVVASIGYSSVQPGGGKAVASWFAPNQRGLAMGVRQAGLPLGAALGTLILPAVAQLRDWRGAFALGALVALLGGLSFAALYRAPAEGAPRLAEFPPLSERLALLRLPGMRRILLPGVTLVSLQFALSVYLPLDVRDRFALPAETGVAALFAAQAAGAVGRIVLAFWSDHSDHGRYFPLQASMAALVAGTAAYVALPAASPALLYALALWLGFFGFGWYGPWIALVSETAPPGRIGFMIGLVMAVNQIAVVLAPPLFGWLRDASGSFVFGWLLLTAASAAALAITRRG</sequence>
<dbReference type="InterPro" id="IPR020846">
    <property type="entry name" value="MFS_dom"/>
</dbReference>
<gene>
    <name evidence="6" type="ORF">H2LOC_005485</name>
</gene>
<feature type="transmembrane region" description="Helical" evidence="4">
    <location>
        <begin position="313"/>
        <end position="333"/>
    </location>
</feature>
<feature type="transmembrane region" description="Helical" evidence="4">
    <location>
        <begin position="339"/>
        <end position="362"/>
    </location>
</feature>
<feature type="transmembrane region" description="Helical" evidence="4">
    <location>
        <begin position="282"/>
        <end position="301"/>
    </location>
</feature>
<feature type="transmembrane region" description="Helical" evidence="4">
    <location>
        <begin position="110"/>
        <end position="126"/>
    </location>
</feature>
<dbReference type="PANTHER" id="PTHR23527:SF1">
    <property type="entry name" value="BLL3282 PROTEIN"/>
    <property type="match status" value="1"/>
</dbReference>
<feature type="transmembrane region" description="Helical" evidence="4">
    <location>
        <begin position="78"/>
        <end position="98"/>
    </location>
</feature>
<proteinExistence type="predicted"/>
<dbReference type="Pfam" id="PF07690">
    <property type="entry name" value="MFS_1"/>
    <property type="match status" value="1"/>
</dbReference>
<dbReference type="InterPro" id="IPR036259">
    <property type="entry name" value="MFS_trans_sf"/>
</dbReference>
<dbReference type="Gene3D" id="1.20.1250.20">
    <property type="entry name" value="MFS general substrate transporter like domains"/>
    <property type="match status" value="2"/>
</dbReference>
<evidence type="ECO:0000256" key="4">
    <source>
        <dbReference type="SAM" id="Phobius"/>
    </source>
</evidence>
<dbReference type="GO" id="GO:0022857">
    <property type="term" value="F:transmembrane transporter activity"/>
    <property type="evidence" value="ECO:0007669"/>
    <property type="project" value="InterPro"/>
</dbReference>
<dbReference type="AlphaFoldDB" id="A0A6B8KF94"/>
<keyword evidence="2 4" id="KW-1133">Transmembrane helix</keyword>
<evidence type="ECO:0000313" key="6">
    <source>
        <dbReference type="EMBL" id="QGM45188.1"/>
    </source>
</evidence>
<dbReference type="PANTHER" id="PTHR23527">
    <property type="entry name" value="BLL3282 PROTEIN"/>
    <property type="match status" value="1"/>
</dbReference>
<feature type="transmembrane region" description="Helical" evidence="4">
    <location>
        <begin position="374"/>
        <end position="394"/>
    </location>
</feature>
<protein>
    <submittedName>
        <fullName evidence="6">MFS transporter</fullName>
    </submittedName>
</protein>
<dbReference type="EMBL" id="CP046052">
    <property type="protein sequence ID" value="QGM45188.1"/>
    <property type="molecule type" value="Genomic_DNA"/>
</dbReference>
<keyword evidence="3 4" id="KW-0472">Membrane</keyword>
<dbReference type="InterPro" id="IPR052952">
    <property type="entry name" value="MFS-Transporter"/>
</dbReference>
<dbReference type="Proteomes" id="UP000309061">
    <property type="component" value="Chromosome"/>
</dbReference>
<feature type="transmembrane region" description="Helical" evidence="4">
    <location>
        <begin position="400"/>
        <end position="421"/>
    </location>
</feature>
<dbReference type="PROSITE" id="PS50850">
    <property type="entry name" value="MFS"/>
    <property type="match status" value="1"/>
</dbReference>
<feature type="transmembrane region" description="Helical" evidence="4">
    <location>
        <begin position="175"/>
        <end position="194"/>
    </location>
</feature>
<accession>A0A6B8KF94</accession>
<evidence type="ECO:0000256" key="2">
    <source>
        <dbReference type="ARBA" id="ARBA00022989"/>
    </source>
</evidence>
<dbReference type="OrthoDB" id="9794076at2"/>
<dbReference type="SUPFAM" id="SSF103473">
    <property type="entry name" value="MFS general substrate transporter"/>
    <property type="match status" value="1"/>
</dbReference>
<evidence type="ECO:0000259" key="5">
    <source>
        <dbReference type="PROSITE" id="PS50850"/>
    </source>
</evidence>
<evidence type="ECO:0000313" key="7">
    <source>
        <dbReference type="Proteomes" id="UP000309061"/>
    </source>
</evidence>